<dbReference type="KEGG" id="vg:63911790"/>
<protein>
    <submittedName>
        <fullName evidence="3">Uncharacterized protein</fullName>
    </submittedName>
</protein>
<evidence type="ECO:0000256" key="1">
    <source>
        <dbReference type="SAM" id="Coils"/>
    </source>
</evidence>
<organism evidence="3 4">
    <name type="scientific">Gordonia phage TinaLin</name>
    <dbReference type="NCBI Taxonomy" id="2797324"/>
    <lineage>
        <taxon>Viruses</taxon>
        <taxon>Duplodnaviria</taxon>
        <taxon>Heunggongvirae</taxon>
        <taxon>Uroviricota</taxon>
        <taxon>Caudoviricetes</taxon>
        <taxon>Ruthgordonvirinae</taxon>
        <taxon>Tinalinvirus</taxon>
        <taxon>Tinalinvirus tinalin</taxon>
    </lineage>
</organism>
<feature type="region of interest" description="Disordered" evidence="2">
    <location>
        <begin position="226"/>
        <end position="249"/>
    </location>
</feature>
<sequence>MTTTKRPHRNATPAQIDAQLAELHAKRAQLQGQLNRLDAEIKTRDDEFAERGGWARAFLVTNNGGHVHKSTLCGTCYVTTQFVWLTDMSGMDEAAIVDEAGERACTSCYPDAPVDTLKRASRIRTADDEARDKARAEREQKRAEKAAKVLLDPETGRPVRGEYGELKTERGAELEAMSGLKNLLWYGTHPDAGKWIEIAKRVAVAKAAKHGTDAGDELDALKVKSAKAHKRDAKDFPELQGRTLDDVKF</sequence>
<evidence type="ECO:0000313" key="3">
    <source>
        <dbReference type="EMBL" id="QQM15122.1"/>
    </source>
</evidence>
<feature type="coiled-coil region" evidence="1">
    <location>
        <begin position="20"/>
        <end position="47"/>
    </location>
</feature>
<keyword evidence="1" id="KW-0175">Coiled coil</keyword>
<dbReference type="Proteomes" id="UP000596151">
    <property type="component" value="Segment"/>
</dbReference>
<keyword evidence="4" id="KW-1185">Reference proteome</keyword>
<gene>
    <name evidence="3" type="primary">34</name>
    <name evidence="3" type="ORF">SEA_TINALIN_34</name>
</gene>
<evidence type="ECO:0000313" key="4">
    <source>
        <dbReference type="Proteomes" id="UP000596151"/>
    </source>
</evidence>
<dbReference type="EMBL" id="MW132713">
    <property type="protein sequence ID" value="QQM15122.1"/>
    <property type="molecule type" value="Genomic_DNA"/>
</dbReference>
<dbReference type="GeneID" id="63911790"/>
<name>A0A7T7K861_9CAUD</name>
<dbReference type="RefSeq" id="YP_010051049.1">
    <property type="nucleotide sequence ID" value="NC_054437.1"/>
</dbReference>
<feature type="compositionally biased region" description="Basic and acidic residues" evidence="2">
    <location>
        <begin position="232"/>
        <end position="249"/>
    </location>
</feature>
<reference evidence="3 4" key="1">
    <citation type="submission" date="2020-10" db="EMBL/GenBank/DDBJ databases">
        <authorList>
            <person name="Tina S.-P."/>
            <person name="Abby P."/>
            <person name="Briggs L.A."/>
            <person name="Washington J.M."/>
            <person name="Garlena R.A."/>
            <person name="Russell D.A."/>
            <person name="Pope W.H."/>
            <person name="Jacobs-Sera D."/>
            <person name="Hatfull G.F."/>
        </authorList>
    </citation>
    <scope>NUCLEOTIDE SEQUENCE [LARGE SCALE GENOMIC DNA]</scope>
</reference>
<evidence type="ECO:0000256" key="2">
    <source>
        <dbReference type="SAM" id="MobiDB-lite"/>
    </source>
</evidence>
<proteinExistence type="predicted"/>
<accession>A0A7T7K861</accession>